<dbReference type="PANTHER" id="PTHR13227">
    <property type="entry name" value="EUKARYOTIC TRANSLATION INITIATION FACTOR 2A"/>
    <property type="match status" value="1"/>
</dbReference>
<comment type="caution">
    <text evidence="11">The sequence shown here is derived from an EMBL/GenBank/DDBJ whole genome shotgun (WGS) entry which is preliminary data.</text>
</comment>
<organism evidence="11 12">
    <name type="scientific">Nakaseomyces bracarensis</name>
    <dbReference type="NCBI Taxonomy" id="273131"/>
    <lineage>
        <taxon>Eukaryota</taxon>
        <taxon>Fungi</taxon>
        <taxon>Dikarya</taxon>
        <taxon>Ascomycota</taxon>
        <taxon>Saccharomycotina</taxon>
        <taxon>Saccharomycetes</taxon>
        <taxon>Saccharomycetales</taxon>
        <taxon>Saccharomycetaceae</taxon>
        <taxon>Nakaseomyces</taxon>
    </lineage>
</organism>
<protein>
    <recommendedName>
        <fullName evidence="2 8">Eukaryotic translation initiation factor 2A</fullName>
        <shortName evidence="8">eIF-2A</shortName>
    </recommendedName>
</protein>
<keyword evidence="6 8" id="KW-0810">Translation regulation</keyword>
<keyword evidence="3 8" id="KW-0396">Initiation factor</keyword>
<comment type="similarity">
    <text evidence="1 8">Belongs to the WD repeat EIF2A family.</text>
</comment>
<evidence type="ECO:0000313" key="11">
    <source>
        <dbReference type="EMBL" id="KAL3229540.1"/>
    </source>
</evidence>
<evidence type="ECO:0000256" key="4">
    <source>
        <dbReference type="ARBA" id="ARBA00022574"/>
    </source>
</evidence>
<dbReference type="Pfam" id="PF08662">
    <property type="entry name" value="eIF2A"/>
    <property type="match status" value="1"/>
</dbReference>
<dbReference type="PANTHER" id="PTHR13227:SF0">
    <property type="entry name" value="EUKARYOTIC TRANSLATION INITIATION FACTOR 2A"/>
    <property type="match status" value="1"/>
</dbReference>
<evidence type="ECO:0000313" key="12">
    <source>
        <dbReference type="Proteomes" id="UP001623330"/>
    </source>
</evidence>
<evidence type="ECO:0000256" key="1">
    <source>
        <dbReference type="ARBA" id="ARBA00009573"/>
    </source>
</evidence>
<reference evidence="11 12" key="1">
    <citation type="submission" date="2024-05" db="EMBL/GenBank/DDBJ databases">
        <title>Long read based assembly of the Candida bracarensis genome reveals expanded adhesin content.</title>
        <authorList>
            <person name="Marcet-Houben M."/>
            <person name="Ksiezopolska E."/>
            <person name="Gabaldon T."/>
        </authorList>
    </citation>
    <scope>NUCLEOTIDE SEQUENCE [LARGE SCALE GENOMIC DNA]</scope>
    <source>
        <strain evidence="11 12">CBM6</strain>
    </source>
</reference>
<evidence type="ECO:0000256" key="6">
    <source>
        <dbReference type="ARBA" id="ARBA00022845"/>
    </source>
</evidence>
<dbReference type="Proteomes" id="UP001623330">
    <property type="component" value="Unassembled WGS sequence"/>
</dbReference>
<feature type="compositionally biased region" description="Basic and acidic residues" evidence="9">
    <location>
        <begin position="587"/>
        <end position="598"/>
    </location>
</feature>
<evidence type="ECO:0000256" key="7">
    <source>
        <dbReference type="ARBA" id="ARBA00022917"/>
    </source>
</evidence>
<sequence length="648" mass="72088">MSSQFFLKTNKDIELFQGYPDFNQSNSAANAKDDQVISSVISPCGRFFSISTKHKVTVFSGPLLEVELLTLNIDDVYDIQFSPSGNYMSTWERPSAKDADHKNVKVWYLNRVFEGDEEQVPVFQYQHKPQNSWFMQFSKLDDYALKMFKNEIRIVKINDETKTNFHFDQPFATLSKTQENDSQPFSTYQVSPADHPTICTFTPEKSGKPAQLSIWSITEGKITKKIASKTFFKADSCQLQWNPQGNAVLCVATTDFDSSNKSYYGENTLYLLSFQGVNGAVGNNSVRVSLAKGPVHDFAWSPTSRQFGVISGYMPATIQFFDLRGNVVHSLEKQPKNTIQFSPSGSYILIAGFGNLQGSVQILDRHDKFKSVVVFDAANTSVCKWSPGGEFIMTATTSPRLRVDNCVKIWHVSGNLVFAKEFDELLKVDWRNTCKYKTLKDHPHVIKDWTPIPDTADSKLDPKIANAKKELVIHASAKEYEEKHPKKTSKSNGTAQAKSGSSGGGGAYKPPHARRAAAVANNKSIPGAGPALQKTIPGLTIPGMQVKESAAANKNRRRRANKKSNSEDSEASPKPPTNSVASTSDASGKEASPEEKKIRSLLKKLRAIETLKEKQASGEKLQDLQVKKIETEHQFRQELSALGWKGEE</sequence>
<feature type="domain" description="Translation initiation factor beta propellor-like" evidence="10">
    <location>
        <begin position="229"/>
        <end position="428"/>
    </location>
</feature>
<evidence type="ECO:0000259" key="10">
    <source>
        <dbReference type="Pfam" id="PF08662"/>
    </source>
</evidence>
<proteinExistence type="inferred from homology"/>
<comment type="function">
    <text evidence="8">Functions in the early steps of protein synthesis of a small number of specific mRNAs. Acts by directing the binding of methionyl-tRNAi to 40S ribosomal subunits. In contrast to the eIF-2 complex, it binds methionyl-tRNAi to 40S subunits in a codon-dependent manner, whereas the eIF-2 complex binds methionyl-tRNAi to 40S subunits in a GTP-dependent manner.</text>
</comment>
<evidence type="ECO:0000256" key="9">
    <source>
        <dbReference type="SAM" id="MobiDB-lite"/>
    </source>
</evidence>
<keyword evidence="7 8" id="KW-0648">Protein biosynthesis</keyword>
<evidence type="ECO:0000256" key="2">
    <source>
        <dbReference type="ARBA" id="ARBA00013819"/>
    </source>
</evidence>
<dbReference type="EMBL" id="JBEVYD010000011">
    <property type="protein sequence ID" value="KAL3229540.1"/>
    <property type="molecule type" value="Genomic_DNA"/>
</dbReference>
<keyword evidence="4" id="KW-0853">WD repeat</keyword>
<dbReference type="PIRSF" id="PIRSF017222">
    <property type="entry name" value="eIF2A"/>
    <property type="match status" value="1"/>
</dbReference>
<name>A0ABR4NNG4_9SACH</name>
<feature type="compositionally biased region" description="Polar residues" evidence="9">
    <location>
        <begin position="577"/>
        <end position="586"/>
    </location>
</feature>
<dbReference type="InterPro" id="IPR013979">
    <property type="entry name" value="TIF_beta_prop-like"/>
</dbReference>
<evidence type="ECO:0000256" key="8">
    <source>
        <dbReference type="PIRNR" id="PIRNR017222"/>
    </source>
</evidence>
<dbReference type="Gene3D" id="2.130.10.10">
    <property type="entry name" value="YVTN repeat-like/Quinoprotein amine dehydrogenase"/>
    <property type="match status" value="2"/>
</dbReference>
<dbReference type="InterPro" id="IPR011387">
    <property type="entry name" value="TIF2A"/>
</dbReference>
<evidence type="ECO:0000256" key="3">
    <source>
        <dbReference type="ARBA" id="ARBA00022540"/>
    </source>
</evidence>
<accession>A0ABR4NNG4</accession>
<gene>
    <name evidence="11" type="ORF">RNJ44_01676</name>
</gene>
<dbReference type="InterPro" id="IPR015943">
    <property type="entry name" value="WD40/YVTN_repeat-like_dom_sf"/>
</dbReference>
<dbReference type="SUPFAM" id="SSF82171">
    <property type="entry name" value="DPP6 N-terminal domain-like"/>
    <property type="match status" value="1"/>
</dbReference>
<keyword evidence="5" id="KW-0677">Repeat</keyword>
<keyword evidence="12" id="KW-1185">Reference proteome</keyword>
<feature type="region of interest" description="Disordered" evidence="9">
    <location>
        <begin position="477"/>
        <end position="598"/>
    </location>
</feature>
<evidence type="ECO:0000256" key="5">
    <source>
        <dbReference type="ARBA" id="ARBA00022737"/>
    </source>
</evidence>